<name>A0A1I4FM36_9HYPH</name>
<keyword evidence="2" id="KW-1185">Reference proteome</keyword>
<protein>
    <submittedName>
        <fullName evidence="1">Uncharacterized protein</fullName>
    </submittedName>
</protein>
<dbReference type="EMBL" id="FOSK01000019">
    <property type="protein sequence ID" value="SFL17926.1"/>
    <property type="molecule type" value="Genomic_DNA"/>
</dbReference>
<dbReference type="Proteomes" id="UP000199598">
    <property type="component" value="Unassembled WGS sequence"/>
</dbReference>
<evidence type="ECO:0000313" key="1">
    <source>
        <dbReference type="EMBL" id="SFL17926.1"/>
    </source>
</evidence>
<comment type="caution">
    <text evidence="1">The sequence shown here is derived from an EMBL/GenBank/DDBJ whole genome shotgun (WGS) entry which is preliminary data.</text>
</comment>
<proteinExistence type="predicted"/>
<organism evidence="1 2">
    <name type="scientific">Pseudovibrio ascidiaceicola</name>
    <dbReference type="NCBI Taxonomy" id="285279"/>
    <lineage>
        <taxon>Bacteria</taxon>
        <taxon>Pseudomonadati</taxon>
        <taxon>Pseudomonadota</taxon>
        <taxon>Alphaproteobacteria</taxon>
        <taxon>Hyphomicrobiales</taxon>
        <taxon>Stappiaceae</taxon>
        <taxon>Pseudovibrio</taxon>
    </lineage>
</organism>
<dbReference type="RefSeq" id="WP_093523951.1">
    <property type="nucleotide sequence ID" value="NZ_FOSK01000019.1"/>
</dbReference>
<sequence length="80" mass="8678">MPSVNPGTAILNGENPFIWLSETRDGPRTSEASLWTITYSLYGAGHALFIKSGLTKNEVGIGPAEFKAATELRFHRNAIS</sequence>
<accession>A0A1I4FM36</accession>
<gene>
    <name evidence="1" type="ORF">SAMN04488518_11983</name>
</gene>
<evidence type="ECO:0000313" key="2">
    <source>
        <dbReference type="Proteomes" id="UP000199598"/>
    </source>
</evidence>
<reference evidence="1 2" key="1">
    <citation type="submission" date="2016-10" db="EMBL/GenBank/DDBJ databases">
        <authorList>
            <person name="Varghese N."/>
            <person name="Submissions S."/>
        </authorList>
    </citation>
    <scope>NUCLEOTIDE SEQUENCE [LARGE SCALE GENOMIC DNA]</scope>
    <source>
        <strain evidence="1 2">DSM 16392</strain>
    </source>
</reference>